<dbReference type="Proteomes" id="UP001152519">
    <property type="component" value="Unassembled WGS sequence"/>
</dbReference>
<proteinExistence type="predicted"/>
<sequence length="158" mass="17489">MAFLTPPIAAQAAAPEPVYWSFSNNTFYPNQCLTGGKTNSAGTASVFMATCTGSSYQKWDWRGEDPTNPSFLELQNKATGLCLATDYKNEDNNAVWASTCEWRPGMRFRYVFNSEPNSGGELMSDFTHPPYGDYAELRPTAAGAVYNGQFDNEWNGTF</sequence>
<dbReference type="EMBL" id="CAJSLV010000001">
    <property type="protein sequence ID" value="CAG6390739.1"/>
    <property type="molecule type" value="Genomic_DNA"/>
</dbReference>
<dbReference type="Gene3D" id="2.80.10.50">
    <property type="match status" value="1"/>
</dbReference>
<reference evidence="1" key="1">
    <citation type="submission" date="2021-05" db="EMBL/GenBank/DDBJ databases">
        <authorList>
            <person name="Arsene-Ploetze F."/>
        </authorList>
    </citation>
    <scope>NUCLEOTIDE SEQUENCE</scope>
    <source>
        <strain evidence="1">DSM 42138</strain>
    </source>
</reference>
<organism evidence="1 2">
    <name type="scientific">Actinacidiphila cocklensis</name>
    <dbReference type="NCBI Taxonomy" id="887465"/>
    <lineage>
        <taxon>Bacteria</taxon>
        <taxon>Bacillati</taxon>
        <taxon>Actinomycetota</taxon>
        <taxon>Actinomycetes</taxon>
        <taxon>Kitasatosporales</taxon>
        <taxon>Streptomycetaceae</taxon>
        <taxon>Actinacidiphila</taxon>
    </lineage>
</organism>
<accession>A0A9W4DNN3</accession>
<dbReference type="InterPro" id="IPR035992">
    <property type="entry name" value="Ricin_B-like_lectins"/>
</dbReference>
<dbReference type="AlphaFoldDB" id="A0A9W4DNN3"/>
<evidence type="ECO:0008006" key="3">
    <source>
        <dbReference type="Google" id="ProtNLM"/>
    </source>
</evidence>
<name>A0A9W4DNN3_9ACTN</name>
<dbReference type="SUPFAM" id="SSF50370">
    <property type="entry name" value="Ricin B-like lectins"/>
    <property type="match status" value="1"/>
</dbReference>
<keyword evidence="2" id="KW-1185">Reference proteome</keyword>
<evidence type="ECO:0000313" key="1">
    <source>
        <dbReference type="EMBL" id="CAG6390739.1"/>
    </source>
</evidence>
<dbReference type="PROSITE" id="PS50231">
    <property type="entry name" value="RICIN_B_LECTIN"/>
    <property type="match status" value="1"/>
</dbReference>
<evidence type="ECO:0000313" key="2">
    <source>
        <dbReference type="Proteomes" id="UP001152519"/>
    </source>
</evidence>
<comment type="caution">
    <text evidence="1">The sequence shown here is derived from an EMBL/GenBank/DDBJ whole genome shotgun (WGS) entry which is preliminary data.</text>
</comment>
<gene>
    <name evidence="1" type="ORF">SCOCK_10207</name>
</gene>
<protein>
    <recommendedName>
        <fullName evidence="3">Ricin B lectin domain-containing protein</fullName>
    </recommendedName>
</protein>